<feature type="transmembrane region" description="Helical" evidence="1">
    <location>
        <begin position="101"/>
        <end position="126"/>
    </location>
</feature>
<dbReference type="GO" id="GO:0016491">
    <property type="term" value="F:oxidoreductase activity"/>
    <property type="evidence" value="ECO:0007669"/>
    <property type="project" value="InterPro"/>
</dbReference>
<evidence type="ECO:0000259" key="2">
    <source>
        <dbReference type="Pfam" id="PF04116"/>
    </source>
</evidence>
<proteinExistence type="predicted"/>
<name>A0A1S1LK38_MYCCH</name>
<dbReference type="GO" id="GO:0008610">
    <property type="term" value="P:lipid biosynthetic process"/>
    <property type="evidence" value="ECO:0007669"/>
    <property type="project" value="InterPro"/>
</dbReference>
<keyword evidence="1" id="KW-0812">Transmembrane</keyword>
<evidence type="ECO:0000256" key="1">
    <source>
        <dbReference type="SAM" id="Phobius"/>
    </source>
</evidence>
<dbReference type="RefSeq" id="WP_057966738.1">
    <property type="nucleotide sequence ID" value="NZ_MLII01000016.1"/>
</dbReference>
<accession>A0A1S1LK38</accession>
<comment type="caution">
    <text evidence="3">The sequence shown here is derived from an EMBL/GenBank/DDBJ whole genome shotgun (WGS) entry which is preliminary data.</text>
</comment>
<protein>
    <submittedName>
        <fullName evidence="3">Fatty acid hydroxylase</fullName>
    </submittedName>
</protein>
<organism evidence="3 4">
    <name type="scientific">Mycobacteroides chelonae</name>
    <name type="common">Mycobacterium chelonae</name>
    <dbReference type="NCBI Taxonomy" id="1774"/>
    <lineage>
        <taxon>Bacteria</taxon>
        <taxon>Bacillati</taxon>
        <taxon>Actinomycetota</taxon>
        <taxon>Actinomycetes</taxon>
        <taxon>Mycobacteriales</taxon>
        <taxon>Mycobacteriaceae</taxon>
        <taxon>Mycobacteroides</taxon>
    </lineage>
</organism>
<sequence>MTRAARKSMTLRDALVEFVKHPTPWMLVVWAAALLGARLSVGGWTIADAITPVVLVAISPIAEWLIHVGILHWRPRSVGPVKIDSRLARDHRLHHQDPRDIPLVFIPWPSLVVVIIGLTLAALFAFPRTGLGLTFALTVALFLVFYEWTHYLVHTDYKPRHAIYRAVWRNHRYHHFKNENYWFTVTSSGTADRLLGTYPDPQQVQSSPTVRNLHASSITG</sequence>
<evidence type="ECO:0000313" key="3">
    <source>
        <dbReference type="EMBL" id="OHU51650.1"/>
    </source>
</evidence>
<feature type="domain" description="Fatty acid hydroxylase" evidence="2">
    <location>
        <begin position="53"/>
        <end position="197"/>
    </location>
</feature>
<dbReference type="AlphaFoldDB" id="A0A1S1LK38"/>
<keyword evidence="1" id="KW-0472">Membrane</keyword>
<dbReference type="GO" id="GO:0005506">
    <property type="term" value="F:iron ion binding"/>
    <property type="evidence" value="ECO:0007669"/>
    <property type="project" value="InterPro"/>
</dbReference>
<dbReference type="Pfam" id="PF04116">
    <property type="entry name" value="FA_hydroxylase"/>
    <property type="match status" value="1"/>
</dbReference>
<dbReference type="EMBL" id="MLIQ01000022">
    <property type="protein sequence ID" value="OHU51650.1"/>
    <property type="molecule type" value="Genomic_DNA"/>
</dbReference>
<feature type="transmembrane region" description="Helical" evidence="1">
    <location>
        <begin position="132"/>
        <end position="153"/>
    </location>
</feature>
<evidence type="ECO:0000313" key="4">
    <source>
        <dbReference type="Proteomes" id="UP000180043"/>
    </source>
</evidence>
<gene>
    <name evidence="3" type="ORF">BKG82_19400</name>
</gene>
<feature type="transmembrane region" description="Helical" evidence="1">
    <location>
        <begin position="52"/>
        <end position="73"/>
    </location>
</feature>
<keyword evidence="1" id="KW-1133">Transmembrane helix</keyword>
<reference evidence="3 4" key="1">
    <citation type="submission" date="2016-10" db="EMBL/GenBank/DDBJ databases">
        <title>Evaluation of Human, Veterinary and Environmental Mycobacterium chelonae Isolates by Core Genome Phylogenomic Analysis, Targeted Gene Comparison, and Anti-microbial Susceptibility Patterns: A Tale of Mistaken Identities.</title>
        <authorList>
            <person name="Fogelson S.B."/>
            <person name="Camus A.C."/>
            <person name="Lorenz W."/>
            <person name="Vasireddy R."/>
            <person name="Vasireddy S."/>
            <person name="Smith T."/>
            <person name="Brown-Elliott B.A."/>
            <person name="Wallace R.J.Jr."/>
            <person name="Hasan N.A."/>
            <person name="Reischl U."/>
            <person name="Sanchez S."/>
        </authorList>
    </citation>
    <scope>NUCLEOTIDE SEQUENCE [LARGE SCALE GENOMIC DNA]</scope>
    <source>
        <strain evidence="3 4">15515</strain>
    </source>
</reference>
<dbReference type="InterPro" id="IPR006694">
    <property type="entry name" value="Fatty_acid_hydroxylase"/>
</dbReference>
<dbReference type="Proteomes" id="UP000180043">
    <property type="component" value="Unassembled WGS sequence"/>
</dbReference>